<accession>A0A9D9DTG9</accession>
<proteinExistence type="predicted"/>
<evidence type="ECO:0000313" key="3">
    <source>
        <dbReference type="Proteomes" id="UP000823632"/>
    </source>
</evidence>
<gene>
    <name evidence="2" type="ORF">IAC76_06360</name>
</gene>
<name>A0A9D9DTG9_9BACT</name>
<dbReference type="EMBL" id="JADIND010000138">
    <property type="protein sequence ID" value="MBO8430994.1"/>
    <property type="molecule type" value="Genomic_DNA"/>
</dbReference>
<dbReference type="SMART" id="SM00327">
    <property type="entry name" value="VWA"/>
    <property type="match status" value="1"/>
</dbReference>
<dbReference type="InterPro" id="IPR036465">
    <property type="entry name" value="vWFA_dom_sf"/>
</dbReference>
<protein>
    <submittedName>
        <fullName evidence="2">VWA domain-containing protein</fullName>
    </submittedName>
</protein>
<sequence>MKIKVIIASVIIGIAFAGVVPVFAKKEKATVYKQSDLIKQQINVYTPDIYRSGDLVQSGLGIRGDVIELVVDYSGSMDRWIKLAVTTLKSILPKISPETNVGLRVFGQDTGQIFITAMFTGCQATEQIVRPAKQNTAEVIRGLNKSKIGYSTPLTYALKRTVYGDFSGISHNTKKKIVLVTDGGESCNGDPCEFIRSIAALRKDIIVDVIMVNGSNSLKCLSDATGGRYYNINNAQDFGTAMGVSFETLPENAFKNTNQNNNVQTQGIGDGYHYEYVP</sequence>
<reference evidence="2" key="1">
    <citation type="submission" date="2020-10" db="EMBL/GenBank/DDBJ databases">
        <authorList>
            <person name="Gilroy R."/>
        </authorList>
    </citation>
    <scope>NUCLEOTIDE SEQUENCE</scope>
    <source>
        <strain evidence="2">10192</strain>
    </source>
</reference>
<dbReference type="SUPFAM" id="SSF53300">
    <property type="entry name" value="vWA-like"/>
    <property type="match status" value="1"/>
</dbReference>
<dbReference type="AlphaFoldDB" id="A0A9D9DTG9"/>
<feature type="domain" description="VWFA" evidence="1">
    <location>
        <begin position="66"/>
        <end position="249"/>
    </location>
</feature>
<organism evidence="2 3">
    <name type="scientific">Candidatus Scatousia excrementipullorum</name>
    <dbReference type="NCBI Taxonomy" id="2840936"/>
    <lineage>
        <taxon>Bacteria</taxon>
        <taxon>Candidatus Scatousia</taxon>
    </lineage>
</organism>
<comment type="caution">
    <text evidence="2">The sequence shown here is derived from an EMBL/GenBank/DDBJ whole genome shotgun (WGS) entry which is preliminary data.</text>
</comment>
<evidence type="ECO:0000313" key="2">
    <source>
        <dbReference type="EMBL" id="MBO8430994.1"/>
    </source>
</evidence>
<dbReference type="PROSITE" id="PS50234">
    <property type="entry name" value="VWFA"/>
    <property type="match status" value="1"/>
</dbReference>
<evidence type="ECO:0000259" key="1">
    <source>
        <dbReference type="PROSITE" id="PS50234"/>
    </source>
</evidence>
<dbReference type="Proteomes" id="UP000823632">
    <property type="component" value="Unassembled WGS sequence"/>
</dbReference>
<reference evidence="2" key="2">
    <citation type="journal article" date="2021" name="PeerJ">
        <title>Extensive microbial diversity within the chicken gut microbiome revealed by metagenomics and culture.</title>
        <authorList>
            <person name="Gilroy R."/>
            <person name="Ravi A."/>
            <person name="Getino M."/>
            <person name="Pursley I."/>
            <person name="Horton D.L."/>
            <person name="Alikhan N.F."/>
            <person name="Baker D."/>
            <person name="Gharbi K."/>
            <person name="Hall N."/>
            <person name="Watson M."/>
            <person name="Adriaenssens E.M."/>
            <person name="Foster-Nyarko E."/>
            <person name="Jarju S."/>
            <person name="Secka A."/>
            <person name="Antonio M."/>
            <person name="Oren A."/>
            <person name="Chaudhuri R.R."/>
            <person name="La Ragione R."/>
            <person name="Hildebrand F."/>
            <person name="Pallen M.J."/>
        </authorList>
    </citation>
    <scope>NUCLEOTIDE SEQUENCE</scope>
    <source>
        <strain evidence="2">10192</strain>
    </source>
</reference>
<dbReference type="InterPro" id="IPR002035">
    <property type="entry name" value="VWF_A"/>
</dbReference>
<dbReference type="Gene3D" id="3.40.50.410">
    <property type="entry name" value="von Willebrand factor, type A domain"/>
    <property type="match status" value="1"/>
</dbReference>